<keyword evidence="2" id="KW-1185">Reference proteome</keyword>
<dbReference type="OrthoDB" id="9865788at2"/>
<dbReference type="AlphaFoldDB" id="A0A4R5E194"/>
<gene>
    <name evidence="1" type="ORF">E0F88_07440</name>
</gene>
<dbReference type="RefSeq" id="WP_131957581.1">
    <property type="nucleotide sequence ID" value="NZ_SMFL01000002.1"/>
</dbReference>
<proteinExistence type="predicted"/>
<sequence>MATNTITGEDTLVIYDRVLTDMADGDVSTITFPNDLVTMKTGKNGNTIFFKNANGINAEAVIRVNKGSSDDRFLQGKLDAQQRDFASSSLAAGSFVKRLGDGQGSVVSEVYVMGGGVIYKGVESKDNVEGDTTQAVSVYNMRFAQAVRSMQ</sequence>
<organism evidence="1 2">
    <name type="scientific">Dyadobacter psychrotolerans</name>
    <dbReference type="NCBI Taxonomy" id="2541721"/>
    <lineage>
        <taxon>Bacteria</taxon>
        <taxon>Pseudomonadati</taxon>
        <taxon>Bacteroidota</taxon>
        <taxon>Cytophagia</taxon>
        <taxon>Cytophagales</taxon>
        <taxon>Spirosomataceae</taxon>
        <taxon>Dyadobacter</taxon>
    </lineage>
</organism>
<evidence type="ECO:0000313" key="1">
    <source>
        <dbReference type="EMBL" id="TDE17715.1"/>
    </source>
</evidence>
<protein>
    <submittedName>
        <fullName evidence="1">Uncharacterized protein</fullName>
    </submittedName>
</protein>
<name>A0A4R5E194_9BACT</name>
<evidence type="ECO:0000313" key="2">
    <source>
        <dbReference type="Proteomes" id="UP000294850"/>
    </source>
</evidence>
<reference evidence="1 2" key="1">
    <citation type="submission" date="2019-03" db="EMBL/GenBank/DDBJ databases">
        <title>Dyadobacter AR-3-6 sp. nov., isolated from arctic soil.</title>
        <authorList>
            <person name="Chaudhary D.K."/>
        </authorList>
    </citation>
    <scope>NUCLEOTIDE SEQUENCE [LARGE SCALE GENOMIC DNA]</scope>
    <source>
        <strain evidence="1 2">AR-3-6</strain>
    </source>
</reference>
<dbReference type="Proteomes" id="UP000294850">
    <property type="component" value="Unassembled WGS sequence"/>
</dbReference>
<accession>A0A4R5E194</accession>
<comment type="caution">
    <text evidence="1">The sequence shown here is derived from an EMBL/GenBank/DDBJ whole genome shotgun (WGS) entry which is preliminary data.</text>
</comment>
<dbReference type="EMBL" id="SMFL01000002">
    <property type="protein sequence ID" value="TDE17715.1"/>
    <property type="molecule type" value="Genomic_DNA"/>
</dbReference>